<reference evidence="10" key="3">
    <citation type="submission" date="2025-09" db="UniProtKB">
        <authorList>
            <consortium name="Ensembl"/>
        </authorList>
    </citation>
    <scope>IDENTIFICATION</scope>
</reference>
<evidence type="ECO:0000256" key="2">
    <source>
        <dbReference type="ARBA" id="ARBA00007343"/>
    </source>
</evidence>
<feature type="transmembrane region" description="Helical" evidence="8">
    <location>
        <begin position="83"/>
        <end position="107"/>
    </location>
</feature>
<dbReference type="PANTHER" id="PTHR45930">
    <property type="entry name" value="G-PROTEIN COUPLED RECEPTOR 124-LIKE PROTEIN"/>
    <property type="match status" value="1"/>
</dbReference>
<feature type="compositionally biased region" description="Basic and acidic residues" evidence="7">
    <location>
        <begin position="589"/>
        <end position="602"/>
    </location>
</feature>
<dbReference type="Proteomes" id="UP000472271">
    <property type="component" value="Chromosome 19"/>
</dbReference>
<reference evidence="10" key="1">
    <citation type="submission" date="2019-06" db="EMBL/GenBank/DDBJ databases">
        <authorList>
            <consortium name="Wellcome Sanger Institute Data Sharing"/>
        </authorList>
    </citation>
    <scope>NUCLEOTIDE SEQUENCE [LARGE SCALE GENOMIC DNA]</scope>
</reference>
<dbReference type="GO" id="GO:0014069">
    <property type="term" value="C:postsynaptic density"/>
    <property type="evidence" value="ECO:0007669"/>
    <property type="project" value="TreeGrafter"/>
</dbReference>
<feature type="transmembrane region" description="Helical" evidence="8">
    <location>
        <begin position="271"/>
        <end position="292"/>
    </location>
</feature>
<comment type="subcellular location">
    <subcellularLocation>
        <location evidence="1">Membrane</location>
        <topology evidence="1">Multi-pass membrane protein</topology>
    </subcellularLocation>
</comment>
<feature type="transmembrane region" description="Helical" evidence="8">
    <location>
        <begin position="141"/>
        <end position="161"/>
    </location>
</feature>
<evidence type="ECO:0000313" key="10">
    <source>
        <dbReference type="Ensembl" id="ENSSORP00005028203.1"/>
    </source>
</evidence>
<dbReference type="PROSITE" id="PS50261">
    <property type="entry name" value="G_PROTEIN_RECEP_F2_4"/>
    <property type="match status" value="1"/>
</dbReference>
<comment type="similarity">
    <text evidence="2">Belongs to the G-protein coupled receptor 2 family. Adhesion G-protein coupled receptor (ADGR) subfamily.</text>
</comment>
<dbReference type="GO" id="GO:0007166">
    <property type="term" value="P:cell surface receptor signaling pathway"/>
    <property type="evidence" value="ECO:0007669"/>
    <property type="project" value="InterPro"/>
</dbReference>
<name>A0A673AHR5_9TELE</name>
<feature type="transmembrane region" description="Helical" evidence="8">
    <location>
        <begin position="298"/>
        <end position="317"/>
    </location>
</feature>
<sequence length="652" mass="72100">STIWTDLKRVLSFPPYPGDYLHPVVYACTAVMLLCLLVSIMTYIVHHSVIRISRNGWHMLLNFLFHTGLTFGVFAGGINQINLPFVCQIVGIVLHYASLSTMLWLMFTARNICKDVSKDPLRTKERKGPAQTRSKPTILRFYIVSDGIPLIIVGVTAAFGLDNYGSRDDALYCWMAWEPSLGGFYAPMSLLVLVMSVYFLCTYIQLKRHPERKYELRVLSEEQQQLSSGDSHHPGHADGGGAAGAAGDSLPFATGISVLANEHSFKSQLRATAFTLFLFLSTWALGALAVSLGHFLDMIFSCLYGAFCVTLGLFLLIQHCAKRDDVWHRWWACCPSKSKTEDGNAAAQRQDVHQPHCRLNSPCSGKQPLLSPHLLQTSYHKMTPPSQSPTPNHTGPCCVAVMSPVIAAPLSPHADPVSSPRPQSLPDELPRPVLPLQSCLTDRTKSRSFNRPRPCLQDYRAHMTSTSMDGSVHSSHLEGSPLTSNSPHPDLQLPCPSPLLDKQLASCNSLQRQTSCHSVQDSMTSCHSHAHNMHDSITSCHSLLLPSHGMHPCQWHVYSSVDHACCDKPDPYAAQYQQDSDMYSVTSKTADKDRDSEAESKGFPRNTLPRQHATMSRRAAIGRNRSLQEDGLFGSDATGNIRTGPWKNETTV</sequence>
<keyword evidence="5 8" id="KW-0472">Membrane</keyword>
<dbReference type="InParanoid" id="A0A673AHR5"/>
<dbReference type="Pfam" id="PF00002">
    <property type="entry name" value="7tm_2"/>
    <property type="match status" value="1"/>
</dbReference>
<feature type="region of interest" description="Disordered" evidence="7">
    <location>
        <begin position="411"/>
        <end position="495"/>
    </location>
</feature>
<keyword evidence="4 8" id="KW-1133">Transmembrane helix</keyword>
<feature type="transmembrane region" description="Helical" evidence="8">
    <location>
        <begin position="181"/>
        <end position="204"/>
    </location>
</feature>
<gene>
    <name evidence="10" type="primary">LOC115439276</name>
</gene>
<evidence type="ECO:0000313" key="11">
    <source>
        <dbReference type="Proteomes" id="UP000472271"/>
    </source>
</evidence>
<dbReference type="GO" id="GO:0004930">
    <property type="term" value="F:G protein-coupled receptor activity"/>
    <property type="evidence" value="ECO:0007669"/>
    <property type="project" value="InterPro"/>
</dbReference>
<evidence type="ECO:0000256" key="7">
    <source>
        <dbReference type="SAM" id="MobiDB-lite"/>
    </source>
</evidence>
<dbReference type="GO" id="GO:0098978">
    <property type="term" value="C:glutamatergic synapse"/>
    <property type="evidence" value="ECO:0007669"/>
    <property type="project" value="TreeGrafter"/>
</dbReference>
<organism evidence="10 11">
    <name type="scientific">Sphaeramia orbicularis</name>
    <name type="common">orbiculate cardinalfish</name>
    <dbReference type="NCBI Taxonomy" id="375764"/>
    <lineage>
        <taxon>Eukaryota</taxon>
        <taxon>Metazoa</taxon>
        <taxon>Chordata</taxon>
        <taxon>Craniata</taxon>
        <taxon>Vertebrata</taxon>
        <taxon>Euteleostomi</taxon>
        <taxon>Actinopterygii</taxon>
        <taxon>Neopterygii</taxon>
        <taxon>Teleostei</taxon>
        <taxon>Neoteleostei</taxon>
        <taxon>Acanthomorphata</taxon>
        <taxon>Gobiaria</taxon>
        <taxon>Kurtiformes</taxon>
        <taxon>Apogonoidei</taxon>
        <taxon>Apogonidae</taxon>
        <taxon>Apogoninae</taxon>
        <taxon>Sphaeramia</taxon>
    </lineage>
</organism>
<dbReference type="Ensembl" id="ENSSORT00005029006.1">
    <property type="protein sequence ID" value="ENSSORP00005028203.1"/>
    <property type="gene ID" value="ENSSORG00005013389.1"/>
</dbReference>
<feature type="transmembrane region" description="Helical" evidence="8">
    <location>
        <begin position="20"/>
        <end position="45"/>
    </location>
</feature>
<evidence type="ECO:0000256" key="6">
    <source>
        <dbReference type="ARBA" id="ARBA00023170"/>
    </source>
</evidence>
<feature type="domain" description="G-protein coupled receptors family 2 profile 2" evidence="9">
    <location>
        <begin position="21"/>
        <end position="323"/>
    </location>
</feature>
<dbReference type="GO" id="GO:0005886">
    <property type="term" value="C:plasma membrane"/>
    <property type="evidence" value="ECO:0007669"/>
    <property type="project" value="TreeGrafter"/>
</dbReference>
<evidence type="ECO:0000256" key="5">
    <source>
        <dbReference type="ARBA" id="ARBA00023136"/>
    </source>
</evidence>
<dbReference type="InterPro" id="IPR017981">
    <property type="entry name" value="GPCR_2-like_7TM"/>
</dbReference>
<feature type="transmembrane region" description="Helical" evidence="8">
    <location>
        <begin position="57"/>
        <end position="77"/>
    </location>
</feature>
<dbReference type="Gene3D" id="1.20.1070.10">
    <property type="entry name" value="Rhodopsin 7-helix transmembrane proteins"/>
    <property type="match status" value="1"/>
</dbReference>
<evidence type="ECO:0000259" key="9">
    <source>
        <dbReference type="PROSITE" id="PS50261"/>
    </source>
</evidence>
<dbReference type="InterPro" id="IPR000832">
    <property type="entry name" value="GPCR_2_secretin-like"/>
</dbReference>
<proteinExistence type="inferred from homology"/>
<reference evidence="10" key="2">
    <citation type="submission" date="2025-08" db="UniProtKB">
        <authorList>
            <consortium name="Ensembl"/>
        </authorList>
    </citation>
    <scope>IDENTIFICATION</scope>
</reference>
<feature type="region of interest" description="Disordered" evidence="7">
    <location>
        <begin position="586"/>
        <end position="652"/>
    </location>
</feature>
<accession>A0A673AHR5</accession>
<feature type="compositionally biased region" description="Polar residues" evidence="7">
    <location>
        <begin position="463"/>
        <end position="474"/>
    </location>
</feature>
<keyword evidence="6" id="KW-0675">Receptor</keyword>
<dbReference type="PANTHER" id="PTHR45930:SF3">
    <property type="entry name" value="ADHESION G PROTEIN-COUPLED RECEPTOR A1"/>
    <property type="match status" value="1"/>
</dbReference>
<dbReference type="AlphaFoldDB" id="A0A673AHR5"/>
<evidence type="ECO:0000256" key="1">
    <source>
        <dbReference type="ARBA" id="ARBA00004141"/>
    </source>
</evidence>
<protein>
    <submittedName>
        <fullName evidence="10">Adhesion G protein-coupled receptor A1a</fullName>
    </submittedName>
</protein>
<evidence type="ECO:0000256" key="4">
    <source>
        <dbReference type="ARBA" id="ARBA00022989"/>
    </source>
</evidence>
<keyword evidence="11" id="KW-1185">Reference proteome</keyword>
<dbReference type="InterPro" id="IPR051963">
    <property type="entry name" value="Adhesion_GPCR_A"/>
</dbReference>
<evidence type="ECO:0000256" key="8">
    <source>
        <dbReference type="SAM" id="Phobius"/>
    </source>
</evidence>
<keyword evidence="3 8" id="KW-0812">Transmembrane</keyword>
<evidence type="ECO:0000256" key="3">
    <source>
        <dbReference type="ARBA" id="ARBA00022692"/>
    </source>
</evidence>